<dbReference type="EMBL" id="HBUF01339888">
    <property type="protein sequence ID" value="CAG6701426.1"/>
    <property type="molecule type" value="Transcribed_RNA"/>
</dbReference>
<dbReference type="EMBL" id="HBUF01681824">
    <property type="protein sequence ID" value="CAG6792490.1"/>
    <property type="molecule type" value="Transcribed_RNA"/>
</dbReference>
<dbReference type="EMBL" id="HBUF01256662">
    <property type="protein sequence ID" value="CAG6681727.1"/>
    <property type="molecule type" value="Transcribed_RNA"/>
</dbReference>
<dbReference type="Pfam" id="PF00012">
    <property type="entry name" value="HSP70"/>
    <property type="match status" value="1"/>
</dbReference>
<comment type="similarity">
    <text evidence="1">Belongs to the heat shock protein 70 family.</text>
</comment>
<dbReference type="GO" id="GO:0005829">
    <property type="term" value="C:cytosol"/>
    <property type="evidence" value="ECO:0007669"/>
    <property type="project" value="TreeGrafter"/>
</dbReference>
<dbReference type="EMBL" id="HBUF01008155">
    <property type="protein sequence ID" value="CAG6607477.1"/>
    <property type="molecule type" value="Transcribed_RNA"/>
</dbReference>
<keyword evidence="2" id="KW-0547">Nucleotide-binding</keyword>
<evidence type="ECO:0000313" key="5">
    <source>
        <dbReference type="EMBL" id="CAG6792490.1"/>
    </source>
</evidence>
<dbReference type="InterPro" id="IPR013126">
    <property type="entry name" value="Hsp_70_fam"/>
</dbReference>
<accession>A0A8D9C0N9</accession>
<dbReference type="EMBL" id="HBUF01256661">
    <property type="protein sequence ID" value="CAG6681726.1"/>
    <property type="molecule type" value="Transcribed_RNA"/>
</dbReference>
<dbReference type="Gene3D" id="2.60.34.10">
    <property type="entry name" value="Substrate Binding Domain Of DNAk, Chain A, domain 1"/>
    <property type="match status" value="1"/>
</dbReference>
<dbReference type="InterPro" id="IPR029048">
    <property type="entry name" value="HSP70_C_sf"/>
</dbReference>
<dbReference type="Gene3D" id="3.90.640.10">
    <property type="entry name" value="Actin, Chain A, domain 4"/>
    <property type="match status" value="1"/>
</dbReference>
<dbReference type="GO" id="GO:0140662">
    <property type="term" value="F:ATP-dependent protein folding chaperone"/>
    <property type="evidence" value="ECO:0007669"/>
    <property type="project" value="InterPro"/>
</dbReference>
<dbReference type="InterPro" id="IPR043129">
    <property type="entry name" value="ATPase_NBD"/>
</dbReference>
<feature type="compositionally biased region" description="Basic and acidic residues" evidence="4">
    <location>
        <begin position="806"/>
        <end position="824"/>
    </location>
</feature>
<feature type="compositionally biased region" description="Acidic residues" evidence="4">
    <location>
        <begin position="513"/>
        <end position="522"/>
    </location>
</feature>
<dbReference type="Gene3D" id="3.30.30.30">
    <property type="match status" value="1"/>
</dbReference>
<dbReference type="Gene3D" id="1.20.1270.10">
    <property type="match status" value="1"/>
</dbReference>
<dbReference type="GO" id="GO:0005524">
    <property type="term" value="F:ATP binding"/>
    <property type="evidence" value="ECO:0007669"/>
    <property type="project" value="UniProtKB-KW"/>
</dbReference>
<dbReference type="SUPFAM" id="SSF100934">
    <property type="entry name" value="Heat shock protein 70kD (HSP70), C-terminal subdomain"/>
    <property type="match status" value="2"/>
</dbReference>
<evidence type="ECO:0000256" key="3">
    <source>
        <dbReference type="ARBA" id="ARBA00022840"/>
    </source>
</evidence>
<keyword evidence="5" id="KW-0346">Stress response</keyword>
<name>A0A8D9C0N9_9HEMI</name>
<dbReference type="PANTHER" id="PTHR45639">
    <property type="entry name" value="HSC70CB, ISOFORM G-RELATED"/>
    <property type="match status" value="1"/>
</dbReference>
<dbReference type="FunFam" id="3.30.420.40:FF:000495">
    <property type="entry name" value="Heat shock protein 4b"/>
    <property type="match status" value="1"/>
</dbReference>
<dbReference type="CDD" id="cd10228">
    <property type="entry name" value="ASKHA_NBD_HSP70_HSPA4_like"/>
    <property type="match status" value="1"/>
</dbReference>
<dbReference type="AlphaFoldDB" id="A0A8D9C0N9"/>
<feature type="region of interest" description="Disordered" evidence="4">
    <location>
        <begin position="507"/>
        <end position="562"/>
    </location>
</feature>
<feature type="compositionally biased region" description="Basic and acidic residues" evidence="4">
    <location>
        <begin position="534"/>
        <end position="562"/>
    </location>
</feature>
<dbReference type="PROSITE" id="PS01036">
    <property type="entry name" value="HSP70_3"/>
    <property type="match status" value="1"/>
</dbReference>
<dbReference type="FunFam" id="1.20.1270.10:FF:000002">
    <property type="entry name" value="Heat shock 70 kDa protein 4"/>
    <property type="match status" value="1"/>
</dbReference>
<protein>
    <submittedName>
        <fullName evidence="5">Heat shock 70 kDa protein 4L</fullName>
    </submittedName>
</protein>
<dbReference type="SUPFAM" id="SSF100920">
    <property type="entry name" value="Heat shock protein 70kD (HSP70), peptide-binding domain"/>
    <property type="match status" value="1"/>
</dbReference>
<proteinExistence type="inferred from homology"/>
<dbReference type="EMBL" id="HBUF01681822">
    <property type="protein sequence ID" value="CAG6792486.1"/>
    <property type="molecule type" value="Transcribed_RNA"/>
</dbReference>
<dbReference type="GO" id="GO:0005634">
    <property type="term" value="C:nucleus"/>
    <property type="evidence" value="ECO:0007669"/>
    <property type="project" value="TreeGrafter"/>
</dbReference>
<dbReference type="InterPro" id="IPR018181">
    <property type="entry name" value="Heat_shock_70_CS"/>
</dbReference>
<dbReference type="EMBL" id="HBUF01256663">
    <property type="protein sequence ID" value="CAG6681728.1"/>
    <property type="molecule type" value="Transcribed_RNA"/>
</dbReference>
<sequence length="830" mass="92668">MAGMSVIGIDFGNESCFIAAARAGGIETIANDYSLRATPSCVAFSDRNRILGVAAKNQTVTNMKNTIHGFKRLIGREFKDPHVQEELKFLPFDVSENPNGSIGIKVKYLNEDKVFSPEQITAMLLTKLRETSEIALQCNISDCVLSVPSFFTNAERKALLDSAKVAGLRVLRLFNETTATALTYGIYKQDLPNPDDAPRNVVFVDFGHSSLQVFTCAFHKEKLKIIASAANPHLGGRNIDYKLAKHFCQEFKQKYNMEPETNARAFLRLLTEVEKLKKQMSANSTKLPFGIECFMNDIDVKGEMARTQMEELCSDFFESVEKTLKECLEKSKLSVADIHSVEIVGGSSRIPAVKTLIEKIFQKPASTTLNQDEAVARGCALQCAMLSPAVRVRDFSVTDVQIYPVVMEWDPSPNEPKDSKNFITVFPELHAAPFSKKMTFYQNKPFAIQLYYEGNIPYPSKFIGKYQINDVKPGPGNASQKVTVKVRVNMDGVVSIISASMVEKLENASSEAETMEVENNEEDSQKQEQPPATDAKETKEENKTEKPAEGVAEDGDKKTEAKKKVISKTIDLTIDATTHGLNPDELNVQTEQEGKMIAEDKLEKERIDARNCLEEYVYDLRNKLGSEEEFANFVDSEQSSKLSTQLDETENWLYEEGADVNKSVYISKLDELKSIGEKIRLRKIDYEEKTKAFENIFCSIQIAQKKISMFKEGNERLNHLDASEIAVVEEKVANALKWAENAQSLMNEFTDKSKDAPVPTSEIKNEMMNLNNAVNPIFSKPKPAPPKVEKKANGVQQNGEAEEHMDDSPKADPKPDAAEAKPETEPAPAN</sequence>
<keyword evidence="3" id="KW-0067">ATP-binding</keyword>
<reference evidence="5" key="1">
    <citation type="submission" date="2021-05" db="EMBL/GenBank/DDBJ databases">
        <authorList>
            <person name="Alioto T."/>
            <person name="Alioto T."/>
            <person name="Gomez Garrido J."/>
        </authorList>
    </citation>
    <scope>NUCLEOTIDE SEQUENCE</scope>
</reference>
<dbReference type="FunFam" id="3.90.640.10:FF:000004">
    <property type="entry name" value="Heat shock 70 kDa protein 4"/>
    <property type="match status" value="1"/>
</dbReference>
<dbReference type="EMBL" id="HBUF01681823">
    <property type="protein sequence ID" value="CAG6792488.1"/>
    <property type="molecule type" value="Transcribed_RNA"/>
</dbReference>
<dbReference type="PANTHER" id="PTHR45639:SF4">
    <property type="entry name" value="HSC70CB, ISOFORM G"/>
    <property type="match status" value="1"/>
</dbReference>
<dbReference type="SUPFAM" id="SSF53067">
    <property type="entry name" value="Actin-like ATPase domain"/>
    <property type="match status" value="2"/>
</dbReference>
<dbReference type="FunFam" id="3.30.30.30:FF:000002">
    <property type="entry name" value="Heat shock 70 kDa protein 4"/>
    <property type="match status" value="1"/>
</dbReference>
<organism evidence="5">
    <name type="scientific">Cacopsylla melanoneura</name>
    <dbReference type="NCBI Taxonomy" id="428564"/>
    <lineage>
        <taxon>Eukaryota</taxon>
        <taxon>Metazoa</taxon>
        <taxon>Ecdysozoa</taxon>
        <taxon>Arthropoda</taxon>
        <taxon>Hexapoda</taxon>
        <taxon>Insecta</taxon>
        <taxon>Pterygota</taxon>
        <taxon>Neoptera</taxon>
        <taxon>Paraneoptera</taxon>
        <taxon>Hemiptera</taxon>
        <taxon>Sternorrhyncha</taxon>
        <taxon>Psylloidea</taxon>
        <taxon>Psyllidae</taxon>
        <taxon>Psyllinae</taxon>
        <taxon>Cacopsylla</taxon>
    </lineage>
</organism>
<dbReference type="PRINTS" id="PR00301">
    <property type="entry name" value="HEATSHOCK70"/>
</dbReference>
<dbReference type="EMBL" id="HBUF01008156">
    <property type="protein sequence ID" value="CAG6607478.1"/>
    <property type="molecule type" value="Transcribed_RNA"/>
</dbReference>
<dbReference type="Gene3D" id="3.30.420.40">
    <property type="match status" value="2"/>
</dbReference>
<evidence type="ECO:0000256" key="1">
    <source>
        <dbReference type="ARBA" id="ARBA00007381"/>
    </source>
</evidence>
<dbReference type="FunFam" id="3.30.420.40:FF:000171">
    <property type="entry name" value="Heat shock 70 kDa protein 4"/>
    <property type="match status" value="1"/>
</dbReference>
<evidence type="ECO:0000256" key="2">
    <source>
        <dbReference type="ARBA" id="ARBA00022741"/>
    </source>
</evidence>
<dbReference type="InterPro" id="IPR029047">
    <property type="entry name" value="HSP70_peptide-bd_sf"/>
</dbReference>
<dbReference type="EMBL" id="HBUF01008154">
    <property type="protein sequence ID" value="CAG6607476.1"/>
    <property type="molecule type" value="Transcribed_RNA"/>
</dbReference>
<dbReference type="EMBL" id="HBUF01339887">
    <property type="protein sequence ID" value="CAG6701425.1"/>
    <property type="molecule type" value="Transcribed_RNA"/>
</dbReference>
<dbReference type="EMBL" id="HBUF01339886">
    <property type="protein sequence ID" value="CAG6701424.1"/>
    <property type="molecule type" value="Transcribed_RNA"/>
</dbReference>
<evidence type="ECO:0000256" key="4">
    <source>
        <dbReference type="SAM" id="MobiDB-lite"/>
    </source>
</evidence>
<feature type="region of interest" description="Disordered" evidence="4">
    <location>
        <begin position="771"/>
        <end position="830"/>
    </location>
</feature>